<sequence>MVVVPLTKTFPLRHDVMQQQPTGRKKLAKTKTKSLSSEDHDGHFTRKQGRPFQRWVDDIKTTAGGTCMARNRKLWRKLEEAFANQGQTDGDAEAV</sequence>
<organism evidence="2 3">
    <name type="scientific">Pararge aegeria aegeria</name>
    <dbReference type="NCBI Taxonomy" id="348720"/>
    <lineage>
        <taxon>Eukaryota</taxon>
        <taxon>Metazoa</taxon>
        <taxon>Ecdysozoa</taxon>
        <taxon>Arthropoda</taxon>
        <taxon>Hexapoda</taxon>
        <taxon>Insecta</taxon>
        <taxon>Pterygota</taxon>
        <taxon>Neoptera</taxon>
        <taxon>Endopterygota</taxon>
        <taxon>Lepidoptera</taxon>
        <taxon>Glossata</taxon>
        <taxon>Ditrysia</taxon>
        <taxon>Papilionoidea</taxon>
        <taxon>Nymphalidae</taxon>
        <taxon>Satyrinae</taxon>
        <taxon>Satyrini</taxon>
        <taxon>Parargina</taxon>
        <taxon>Pararge</taxon>
    </lineage>
</organism>
<reference evidence="2" key="1">
    <citation type="submission" date="2022-03" db="EMBL/GenBank/DDBJ databases">
        <authorList>
            <person name="Lindestad O."/>
        </authorList>
    </citation>
    <scope>NUCLEOTIDE SEQUENCE</scope>
</reference>
<evidence type="ECO:0000313" key="3">
    <source>
        <dbReference type="Proteomes" id="UP000838756"/>
    </source>
</evidence>
<dbReference type="EMBL" id="CAKXAJ010025889">
    <property type="protein sequence ID" value="CAH2245091.1"/>
    <property type="molecule type" value="Genomic_DNA"/>
</dbReference>
<dbReference type="AlphaFoldDB" id="A0A8S4S1H0"/>
<feature type="compositionally biased region" description="Basic residues" evidence="1">
    <location>
        <begin position="23"/>
        <end position="32"/>
    </location>
</feature>
<name>A0A8S4S1H0_9NEOP</name>
<keyword evidence="3" id="KW-1185">Reference proteome</keyword>
<gene>
    <name evidence="2" type="primary">jg15929</name>
    <name evidence="2" type="ORF">PAEG_LOCUS20970</name>
</gene>
<evidence type="ECO:0000256" key="1">
    <source>
        <dbReference type="SAM" id="MobiDB-lite"/>
    </source>
</evidence>
<proteinExistence type="predicted"/>
<evidence type="ECO:0000313" key="2">
    <source>
        <dbReference type="EMBL" id="CAH2245091.1"/>
    </source>
</evidence>
<dbReference type="OrthoDB" id="8193815at2759"/>
<feature type="region of interest" description="Disordered" evidence="1">
    <location>
        <begin position="17"/>
        <end position="50"/>
    </location>
</feature>
<dbReference type="Proteomes" id="UP000838756">
    <property type="component" value="Unassembled WGS sequence"/>
</dbReference>
<comment type="caution">
    <text evidence="2">The sequence shown here is derived from an EMBL/GenBank/DDBJ whole genome shotgun (WGS) entry which is preliminary data.</text>
</comment>
<accession>A0A8S4S1H0</accession>
<protein>
    <submittedName>
        <fullName evidence="2">Jg15929 protein</fullName>
    </submittedName>
</protein>